<keyword evidence="4 7" id="KW-0812">Transmembrane</keyword>
<comment type="subcellular location">
    <subcellularLocation>
        <location evidence="1 7">Cell membrane</location>
        <topology evidence="1 7">Multi-pass membrane protein</topology>
    </subcellularLocation>
</comment>
<comment type="similarity">
    <text evidence="7">Belongs to the binding-protein-dependent transport system permease family.</text>
</comment>
<dbReference type="Gene3D" id="1.10.3720.10">
    <property type="entry name" value="MetI-like"/>
    <property type="match status" value="1"/>
</dbReference>
<feature type="transmembrane region" description="Helical" evidence="7">
    <location>
        <begin position="322"/>
        <end position="347"/>
    </location>
</feature>
<dbReference type="GO" id="GO:0005886">
    <property type="term" value="C:plasma membrane"/>
    <property type="evidence" value="ECO:0007669"/>
    <property type="project" value="UniProtKB-SubCell"/>
</dbReference>
<name>A0A0S7BE92_9CHLR</name>
<organism evidence="9">
    <name type="scientific">Longilinea arvoryzae</name>
    <dbReference type="NCBI Taxonomy" id="360412"/>
    <lineage>
        <taxon>Bacteria</taxon>
        <taxon>Bacillati</taxon>
        <taxon>Chloroflexota</taxon>
        <taxon>Anaerolineae</taxon>
        <taxon>Anaerolineales</taxon>
        <taxon>Anaerolineaceae</taxon>
        <taxon>Longilinea</taxon>
    </lineage>
</organism>
<dbReference type="PANTHER" id="PTHR30465:SF0">
    <property type="entry name" value="OLIGOPEPTIDE TRANSPORT SYSTEM PERMEASE PROTEIN APPB"/>
    <property type="match status" value="1"/>
</dbReference>
<evidence type="ECO:0000256" key="5">
    <source>
        <dbReference type="ARBA" id="ARBA00022989"/>
    </source>
</evidence>
<dbReference type="InterPro" id="IPR035906">
    <property type="entry name" value="MetI-like_sf"/>
</dbReference>
<dbReference type="InterPro" id="IPR045621">
    <property type="entry name" value="BPD_transp_1_N"/>
</dbReference>
<evidence type="ECO:0000259" key="8">
    <source>
        <dbReference type="PROSITE" id="PS50928"/>
    </source>
</evidence>
<feature type="transmembrane region" description="Helical" evidence="7">
    <location>
        <begin position="221"/>
        <end position="239"/>
    </location>
</feature>
<protein>
    <submittedName>
        <fullName evidence="9">ABC-type dipeptide/oligopeptide/nickel transport system, permease component</fullName>
    </submittedName>
</protein>
<feature type="transmembrane region" description="Helical" evidence="7">
    <location>
        <begin position="115"/>
        <end position="136"/>
    </location>
</feature>
<evidence type="ECO:0000256" key="2">
    <source>
        <dbReference type="ARBA" id="ARBA00022448"/>
    </source>
</evidence>
<accession>A0A0S7BE92</accession>
<feature type="domain" description="ABC transmembrane type-1" evidence="8">
    <location>
        <begin position="109"/>
        <end position="344"/>
    </location>
</feature>
<dbReference type="EMBL" id="DF967972">
    <property type="protein sequence ID" value="GAP12290.1"/>
    <property type="molecule type" value="Genomic_DNA"/>
</dbReference>
<dbReference type="PANTHER" id="PTHR30465">
    <property type="entry name" value="INNER MEMBRANE ABC TRANSPORTER"/>
    <property type="match status" value="1"/>
</dbReference>
<evidence type="ECO:0000256" key="3">
    <source>
        <dbReference type="ARBA" id="ARBA00022475"/>
    </source>
</evidence>
<keyword evidence="2 7" id="KW-0813">Transport</keyword>
<keyword evidence="3" id="KW-1003">Cell membrane</keyword>
<dbReference type="Proteomes" id="UP000055060">
    <property type="component" value="Unassembled WGS sequence"/>
</dbReference>
<evidence type="ECO:0000256" key="7">
    <source>
        <dbReference type="RuleBase" id="RU363032"/>
    </source>
</evidence>
<evidence type="ECO:0000313" key="9">
    <source>
        <dbReference type="EMBL" id="GAP12290.1"/>
    </source>
</evidence>
<reference evidence="9" key="1">
    <citation type="submission" date="2015-07" db="EMBL/GenBank/DDBJ databases">
        <title>Draft Genome Sequences of Anaerolinea thermolimosa IMO-1, Bellilinea caldifistulae GOMI-1, Leptolinea tardivitalis YMTK-2, Levilinea saccharolytica KIBI-1,Longilinea arvoryzae KOME-1, Previously Described as Members of the Anaerolineaceae (Chloroflexi).</title>
        <authorList>
            <person name="Sekiguchi Y."/>
            <person name="Ohashi A."/>
            <person name="Matsuura N."/>
            <person name="Tourlousse M.D."/>
        </authorList>
    </citation>
    <scope>NUCLEOTIDE SEQUENCE [LARGE SCALE GENOMIC DNA]</scope>
    <source>
        <strain evidence="9">KOME-1</strain>
    </source>
</reference>
<evidence type="ECO:0000256" key="4">
    <source>
        <dbReference type="ARBA" id="ARBA00022692"/>
    </source>
</evidence>
<dbReference type="SUPFAM" id="SSF161098">
    <property type="entry name" value="MetI-like"/>
    <property type="match status" value="1"/>
</dbReference>
<gene>
    <name evidence="9" type="ORF">LARV_00022</name>
</gene>
<sequence length="354" mass="39406">MTNYIIRRLLLIPVLLFGVTVIIFAMIQFLGPVERSALYVRDFPKSDKQIQGIITKYGLDKPLYEQYWRWLVGHKDVVTGQRKGGILFGDFGYSRTASQDVIDLIKNRFPNTLDLALWTVFPMLSVGIWMGVQAAVHQNGIADQAARIFSIVGTSFPTFVFGLLVLMIFYANLGWFPPGKMSDWVSQLMFAGQFHSYTHLLTIDALLNGRLDIFWDALRHMILPILTLSYINWATFVRVTRSSMLETLRQDYVVTARAKGLAEKDVINKHARPNAMIPIVTLAGGQVVGLLGGVVITETVFNYPGIGQAAANAAQNLDVVTVLGFAVFNGLILIVANLVVDILYGVIDPRVRLA</sequence>
<keyword evidence="10" id="KW-1185">Reference proteome</keyword>
<evidence type="ECO:0000313" key="10">
    <source>
        <dbReference type="Proteomes" id="UP000055060"/>
    </source>
</evidence>
<dbReference type="GO" id="GO:0055085">
    <property type="term" value="P:transmembrane transport"/>
    <property type="evidence" value="ECO:0007669"/>
    <property type="project" value="InterPro"/>
</dbReference>
<dbReference type="Pfam" id="PF00528">
    <property type="entry name" value="BPD_transp_1"/>
    <property type="match status" value="1"/>
</dbReference>
<dbReference type="RefSeq" id="WP_075071732.1">
    <property type="nucleotide sequence ID" value="NZ_DF967972.1"/>
</dbReference>
<proteinExistence type="inferred from homology"/>
<dbReference type="PROSITE" id="PS50928">
    <property type="entry name" value="ABC_TM1"/>
    <property type="match status" value="1"/>
</dbReference>
<dbReference type="OrthoDB" id="9806409at2"/>
<evidence type="ECO:0000256" key="1">
    <source>
        <dbReference type="ARBA" id="ARBA00004651"/>
    </source>
</evidence>
<dbReference type="STRING" id="360412.LARV_00022"/>
<feature type="transmembrane region" description="Helical" evidence="7">
    <location>
        <begin position="9"/>
        <end position="30"/>
    </location>
</feature>
<keyword evidence="6 7" id="KW-0472">Membrane</keyword>
<dbReference type="Pfam" id="PF19300">
    <property type="entry name" value="BPD_transp_1_N"/>
    <property type="match status" value="1"/>
</dbReference>
<dbReference type="AlphaFoldDB" id="A0A0S7BE92"/>
<evidence type="ECO:0000256" key="6">
    <source>
        <dbReference type="ARBA" id="ARBA00023136"/>
    </source>
</evidence>
<dbReference type="CDD" id="cd06261">
    <property type="entry name" value="TM_PBP2"/>
    <property type="match status" value="1"/>
</dbReference>
<dbReference type="InterPro" id="IPR000515">
    <property type="entry name" value="MetI-like"/>
</dbReference>
<feature type="transmembrane region" description="Helical" evidence="7">
    <location>
        <begin position="148"/>
        <end position="171"/>
    </location>
</feature>
<keyword evidence="5 7" id="KW-1133">Transmembrane helix</keyword>
<feature type="transmembrane region" description="Helical" evidence="7">
    <location>
        <begin position="275"/>
        <end position="296"/>
    </location>
</feature>